<comment type="subcellular location">
    <subcellularLocation>
        <location evidence="1">Cell inner membrane</location>
        <topology evidence="1">Single-pass membrane protein</topology>
    </subcellularLocation>
</comment>
<evidence type="ECO:0000256" key="3">
    <source>
        <dbReference type="ARBA" id="ARBA00022475"/>
    </source>
</evidence>
<evidence type="ECO:0000256" key="1">
    <source>
        <dbReference type="ARBA" id="ARBA00004377"/>
    </source>
</evidence>
<evidence type="ECO:0000256" key="8">
    <source>
        <dbReference type="ARBA" id="ARBA00023136"/>
    </source>
</evidence>
<sequence>MVTVFVAAILVTIAVPSFRSIIASTRLRSAADDVYSAVNSARIEAIKRNTTTQLCGSPQSSNGTGTLATNCSTQSAGAIVSSTGVGVIRSGLPGINAPLQLKGGLTALQFDSNGIAHAIGSTANYTGTVADICTSTTSTNNHRLVQITAGSIVTVADPSSGACP</sequence>
<evidence type="ECO:0000256" key="5">
    <source>
        <dbReference type="ARBA" id="ARBA00022519"/>
    </source>
</evidence>
<name>A0A160MZ93_9GAMM</name>
<accession>A0A160MZ93</accession>
<keyword evidence="8" id="KW-0472">Membrane</keyword>
<gene>
    <name evidence="12" type="ORF">ATSB10_11920</name>
</gene>
<dbReference type="InterPro" id="IPR022346">
    <property type="entry name" value="T2SS_GspH"/>
</dbReference>
<keyword evidence="5" id="KW-0997">Cell inner membrane</keyword>
<evidence type="ECO:0000313" key="13">
    <source>
        <dbReference type="Proteomes" id="UP000077255"/>
    </source>
</evidence>
<evidence type="ECO:0000313" key="12">
    <source>
        <dbReference type="EMBL" id="AND68646.1"/>
    </source>
</evidence>
<dbReference type="GO" id="GO:0015628">
    <property type="term" value="P:protein secretion by the type II secretion system"/>
    <property type="evidence" value="ECO:0007669"/>
    <property type="project" value="InterPro"/>
</dbReference>
<evidence type="ECO:0000259" key="11">
    <source>
        <dbReference type="Pfam" id="PF12019"/>
    </source>
</evidence>
<dbReference type="PATRIC" id="fig|445710.3.peg.1187"/>
<keyword evidence="7" id="KW-1133">Transmembrane helix</keyword>
<dbReference type="GO" id="GO:0005886">
    <property type="term" value="C:plasma membrane"/>
    <property type="evidence" value="ECO:0007669"/>
    <property type="project" value="UniProtKB-SubCell"/>
</dbReference>
<keyword evidence="13" id="KW-1185">Reference proteome</keyword>
<dbReference type="Pfam" id="PF12019">
    <property type="entry name" value="GspH"/>
    <property type="match status" value="1"/>
</dbReference>
<dbReference type="Proteomes" id="UP000077255">
    <property type="component" value="Chromosome"/>
</dbReference>
<dbReference type="STRING" id="445710.ATSB10_11920"/>
<evidence type="ECO:0000256" key="4">
    <source>
        <dbReference type="ARBA" id="ARBA00022481"/>
    </source>
</evidence>
<dbReference type="InterPro" id="IPR045584">
    <property type="entry name" value="Pilin-like"/>
</dbReference>
<keyword evidence="6" id="KW-0812">Transmembrane</keyword>
<keyword evidence="4" id="KW-0488">Methylation</keyword>
<protein>
    <recommendedName>
        <fullName evidence="2">Type II secretion system protein H</fullName>
    </recommendedName>
    <alternativeName>
        <fullName evidence="10">General secretion pathway protein H</fullName>
    </alternativeName>
</protein>
<proteinExistence type="inferred from homology"/>
<reference evidence="12 13" key="1">
    <citation type="submission" date="2016-02" db="EMBL/GenBank/DDBJ databases">
        <title>Complete genome sequencing and analysis of ATSB10, Dyella thiooxydans isolated from rhizosphere soil of sunflower (Helianthus annuus L.).</title>
        <authorList>
            <person name="Lee Y."/>
            <person name="Hwangbo K."/>
            <person name="Chung H."/>
            <person name="Yoo J."/>
            <person name="Kim K.Y."/>
            <person name="Sa T.M."/>
            <person name="Um Y."/>
            <person name="Madhaiyan M."/>
        </authorList>
    </citation>
    <scope>NUCLEOTIDE SEQUENCE [LARGE SCALE GENOMIC DNA]</scope>
    <source>
        <strain evidence="12 13">ATSB10</strain>
    </source>
</reference>
<dbReference type="GO" id="GO:0015627">
    <property type="term" value="C:type II protein secretion system complex"/>
    <property type="evidence" value="ECO:0007669"/>
    <property type="project" value="InterPro"/>
</dbReference>
<evidence type="ECO:0000256" key="9">
    <source>
        <dbReference type="ARBA" id="ARBA00025772"/>
    </source>
</evidence>
<dbReference type="AlphaFoldDB" id="A0A160MZ93"/>
<feature type="domain" description="General secretion pathway GspH" evidence="11">
    <location>
        <begin position="30"/>
        <end position="148"/>
    </location>
</feature>
<keyword evidence="3" id="KW-1003">Cell membrane</keyword>
<organism evidence="12 13">
    <name type="scientific">Dyella thiooxydans</name>
    <dbReference type="NCBI Taxonomy" id="445710"/>
    <lineage>
        <taxon>Bacteria</taxon>
        <taxon>Pseudomonadati</taxon>
        <taxon>Pseudomonadota</taxon>
        <taxon>Gammaproteobacteria</taxon>
        <taxon>Lysobacterales</taxon>
        <taxon>Rhodanobacteraceae</taxon>
        <taxon>Dyella</taxon>
    </lineage>
</organism>
<evidence type="ECO:0000256" key="2">
    <source>
        <dbReference type="ARBA" id="ARBA00021549"/>
    </source>
</evidence>
<dbReference type="SUPFAM" id="SSF54523">
    <property type="entry name" value="Pili subunits"/>
    <property type="match status" value="1"/>
</dbReference>
<dbReference type="KEGG" id="dtx:ATSB10_11920"/>
<dbReference type="Gene3D" id="3.55.40.10">
    <property type="entry name" value="minor pseudopilin epsh domain"/>
    <property type="match status" value="1"/>
</dbReference>
<evidence type="ECO:0000256" key="10">
    <source>
        <dbReference type="ARBA" id="ARBA00030775"/>
    </source>
</evidence>
<evidence type="ECO:0000256" key="6">
    <source>
        <dbReference type="ARBA" id="ARBA00022692"/>
    </source>
</evidence>
<evidence type="ECO:0000256" key="7">
    <source>
        <dbReference type="ARBA" id="ARBA00022989"/>
    </source>
</evidence>
<comment type="similarity">
    <text evidence="9">Belongs to the GSP H family.</text>
</comment>
<dbReference type="EMBL" id="CP014841">
    <property type="protein sequence ID" value="AND68646.1"/>
    <property type="molecule type" value="Genomic_DNA"/>
</dbReference>